<reference evidence="1" key="2">
    <citation type="submission" date="2022-01" db="EMBL/GenBank/DDBJ databases">
        <authorList>
            <person name="Yamashiro T."/>
            <person name="Shiraishi A."/>
            <person name="Satake H."/>
            <person name="Nakayama K."/>
        </authorList>
    </citation>
    <scope>NUCLEOTIDE SEQUENCE</scope>
</reference>
<gene>
    <name evidence="1" type="ORF">Tco_0955670</name>
</gene>
<proteinExistence type="predicted"/>
<keyword evidence="2" id="KW-1185">Reference proteome</keyword>
<accession>A0ABQ5E7V8</accession>
<protein>
    <submittedName>
        <fullName evidence="1">Uncharacterized protein</fullName>
    </submittedName>
</protein>
<dbReference type="EMBL" id="BQNB010016028">
    <property type="protein sequence ID" value="GJT46955.1"/>
    <property type="molecule type" value="Genomic_DNA"/>
</dbReference>
<name>A0ABQ5E7V8_9ASTR</name>
<organism evidence="1 2">
    <name type="scientific">Tanacetum coccineum</name>
    <dbReference type="NCBI Taxonomy" id="301880"/>
    <lineage>
        <taxon>Eukaryota</taxon>
        <taxon>Viridiplantae</taxon>
        <taxon>Streptophyta</taxon>
        <taxon>Embryophyta</taxon>
        <taxon>Tracheophyta</taxon>
        <taxon>Spermatophyta</taxon>
        <taxon>Magnoliopsida</taxon>
        <taxon>eudicotyledons</taxon>
        <taxon>Gunneridae</taxon>
        <taxon>Pentapetalae</taxon>
        <taxon>asterids</taxon>
        <taxon>campanulids</taxon>
        <taxon>Asterales</taxon>
        <taxon>Asteraceae</taxon>
        <taxon>Asteroideae</taxon>
        <taxon>Anthemideae</taxon>
        <taxon>Anthemidinae</taxon>
        <taxon>Tanacetum</taxon>
    </lineage>
</organism>
<comment type="caution">
    <text evidence="1">The sequence shown here is derived from an EMBL/GenBank/DDBJ whole genome shotgun (WGS) entry which is preliminary data.</text>
</comment>
<evidence type="ECO:0000313" key="1">
    <source>
        <dbReference type="EMBL" id="GJT46955.1"/>
    </source>
</evidence>
<dbReference type="Proteomes" id="UP001151760">
    <property type="component" value="Unassembled WGS sequence"/>
</dbReference>
<sequence>MRWTCMGFLGRVPGRDSWGRVTCYYKLKYTSFLWGESWGRGEELSFRANFQKQEYHLPRSNSTPQILVELNLGKDEFTGELIGKGIDLRRRIKSKCLDLARFYNIRFRIKRFNSGQISSLSKRGLEKENLICEESSYGGKATHRRKKSRTQLGLGQAILDSRIERALLQKKVLSKLAIEKNLGFPKRDTIKLFEKLSIDFTYGPLACKSFHAHWLRRLMIDGKLRGLKLVKTERMRVLTHRLTFNSRMRTPTIFTADFAVKIMANLAGN</sequence>
<reference evidence="1" key="1">
    <citation type="journal article" date="2022" name="Int. J. Mol. Sci.">
        <title>Draft Genome of Tanacetum Coccineum: Genomic Comparison of Closely Related Tanacetum-Family Plants.</title>
        <authorList>
            <person name="Yamashiro T."/>
            <person name="Shiraishi A."/>
            <person name="Nakayama K."/>
            <person name="Satake H."/>
        </authorList>
    </citation>
    <scope>NUCLEOTIDE SEQUENCE</scope>
</reference>
<evidence type="ECO:0000313" key="2">
    <source>
        <dbReference type="Proteomes" id="UP001151760"/>
    </source>
</evidence>